<evidence type="ECO:0000256" key="4">
    <source>
        <dbReference type="ARBA" id="ARBA00026108"/>
    </source>
</evidence>
<dbReference type="Pfam" id="PF25571">
    <property type="entry name" value="TPR_CCP1_N"/>
    <property type="match status" value="2"/>
</dbReference>
<reference evidence="7" key="2">
    <citation type="submission" date="2025-08" db="UniProtKB">
        <authorList>
            <consortium name="Ensembl"/>
        </authorList>
    </citation>
    <scope>IDENTIFICATION</scope>
</reference>
<evidence type="ECO:0000313" key="7">
    <source>
        <dbReference type="Ensembl" id="ENSECRP00000030174.1"/>
    </source>
</evidence>
<evidence type="ECO:0000256" key="5">
    <source>
        <dbReference type="PROSITE-ProRule" id="PRU01379"/>
    </source>
</evidence>
<sequence>SEARHRTVQLCILLFLGTDRRIYYMISKGGSEALLRTLVSSMKRVPPNDIVLLPLMQLLAKVGHRDRKIGHKAEEAEAVHLTLSLLRRSLHDQRRATACLWVLRVFASCGELSVDMILSLCSLLETNSRHAVDRGYVTTLIKLFEDWHYTDLENQYVPLRRSLLHCLRHITNIRAGKKALFESDGISILYRTTQDLLGKRGVELLVISATQIMRKCYPKCPLPLPSSQSVYSFPVPGRPESSHSCDSSSHGKSRCRLSWRTLSFDEDLETDLRKLCTRPEPDRTRQDLKQYERFFPELQSDFKVLNNCSSHCGSSEEQVRKSKQTHRSCETTRTAVSELYQEARSFHSPHLITTRHEMLSILLERHQFSIPGHDPEIYTNFAAMTKSIAGYSLLAFPDFWGHLPLPYQQSIAQRNDGVQRKKVFEDIQRLLNPGDIIDKVVFDLETPRFEYDLILNSDVNCSQHHQWFYFEVSGMKAGMLYCFNIINCEKTNSQFNYGMQPVLYSVQEALQGRPHWVREGNEVCYYKNHFSQPSSSKGGQKGLSFYSLSFTVIFPHNDDVCYLAYHYPYTYTALQTQLQLLKQSLDPEMVFFRHQTLCNTLNGNPCPVITITACPRSQNRNNVQQFRNRPYVVLTARVHPGESNASWVMKGTLEFLCSNDPAAMMLRETYIFKIIPMLNPDGVINGTHRCSLTGEDLNRQWMKPDINLSPTIYHCKGLLSYLNGIGKAPIVFCDYHGHSRKKNVFLYGCSIKETLWQSGTTASTTTVKEDPGYRTLPKILDRIAPAFAFNSCNFLVEKSRQSTARVVVWKEIGVLRSYTMESTYCGFDQGVYKVNQHLLIVLYAVDWWFPIPVLGEPCDWRFSFQPVSKVSHLPVIDLCWSFQGKPAGTSMPLYWDWKPLL</sequence>
<dbReference type="Gene3D" id="3.40.630.10">
    <property type="entry name" value="Zn peptidases"/>
    <property type="match status" value="1"/>
</dbReference>
<reference evidence="7" key="1">
    <citation type="submission" date="2021-06" db="EMBL/GenBank/DDBJ databases">
        <authorList>
            <consortium name="Wellcome Sanger Institute Data Sharing"/>
        </authorList>
    </citation>
    <scope>NUCLEOTIDE SEQUENCE [LARGE SCALE GENOMIC DNA]</scope>
</reference>
<dbReference type="GO" id="GO:0008270">
    <property type="term" value="F:zinc ion binding"/>
    <property type="evidence" value="ECO:0007669"/>
    <property type="project" value="InterPro"/>
</dbReference>
<name>A0A8C4XH01_ERPCA</name>
<dbReference type="PANTHER" id="PTHR12756:SF5">
    <property type="entry name" value="CYTOSOLIC CARBOXYPEPTIDASE 4"/>
    <property type="match status" value="1"/>
</dbReference>
<dbReference type="PANTHER" id="PTHR12756">
    <property type="entry name" value="CYTOSOLIC CARBOXYPEPTIDASE"/>
    <property type="match status" value="1"/>
</dbReference>
<dbReference type="GO" id="GO:0006508">
    <property type="term" value="P:proteolysis"/>
    <property type="evidence" value="ECO:0007669"/>
    <property type="project" value="InterPro"/>
</dbReference>
<proteinExistence type="inferred from homology"/>
<dbReference type="InterPro" id="IPR000834">
    <property type="entry name" value="Peptidase_M14"/>
</dbReference>
<dbReference type="EC" id="3.4.17.24" evidence="4"/>
<dbReference type="Gene3D" id="2.60.40.3120">
    <property type="match status" value="1"/>
</dbReference>
<keyword evidence="8" id="KW-1185">Reference proteome</keyword>
<dbReference type="Ensembl" id="ENSECRT00000030815.1">
    <property type="protein sequence ID" value="ENSECRP00000030174.1"/>
    <property type="gene ID" value="ENSECRG00000020465.1"/>
</dbReference>
<evidence type="ECO:0000256" key="1">
    <source>
        <dbReference type="ARBA" id="ARBA00001947"/>
    </source>
</evidence>
<reference evidence="7" key="3">
    <citation type="submission" date="2025-09" db="UniProtKB">
        <authorList>
            <consortium name="Ensembl"/>
        </authorList>
    </citation>
    <scope>IDENTIFICATION</scope>
</reference>
<dbReference type="SUPFAM" id="SSF53187">
    <property type="entry name" value="Zn-dependent exopeptidases"/>
    <property type="match status" value="1"/>
</dbReference>
<gene>
    <name evidence="7" type="primary">AGBL1</name>
</gene>
<accession>A0A8C4XH01</accession>
<dbReference type="Proteomes" id="UP000694620">
    <property type="component" value="Chromosome 17"/>
</dbReference>
<dbReference type="Pfam" id="PF00246">
    <property type="entry name" value="Peptidase_M14"/>
    <property type="match status" value="1"/>
</dbReference>
<comment type="similarity">
    <text evidence="2 5">Belongs to the peptidase M14 family.</text>
</comment>
<dbReference type="GO" id="GO:0004181">
    <property type="term" value="F:metallocarboxypeptidase activity"/>
    <property type="evidence" value="ECO:0007669"/>
    <property type="project" value="InterPro"/>
</dbReference>
<dbReference type="GO" id="GO:0005829">
    <property type="term" value="C:cytosol"/>
    <property type="evidence" value="ECO:0007669"/>
    <property type="project" value="UniProtKB-SubCell"/>
</dbReference>
<dbReference type="AlphaFoldDB" id="A0A8C4XH01"/>
<evidence type="ECO:0000259" key="6">
    <source>
        <dbReference type="PROSITE" id="PS52035"/>
    </source>
</evidence>
<dbReference type="InterPro" id="IPR050821">
    <property type="entry name" value="Cytosolic_carboxypeptidase"/>
</dbReference>
<dbReference type="GeneTree" id="ENSGT00940000160936"/>
<evidence type="ECO:0000256" key="3">
    <source>
        <dbReference type="ARBA" id="ARBA00024524"/>
    </source>
</evidence>
<feature type="domain" description="Peptidase M14" evidence="6">
    <location>
        <begin position="567"/>
        <end position="858"/>
    </location>
</feature>
<dbReference type="Gene3D" id="1.25.10.10">
    <property type="entry name" value="Leucine-rich Repeat Variant"/>
    <property type="match status" value="1"/>
</dbReference>
<dbReference type="SUPFAM" id="SSF48371">
    <property type="entry name" value="ARM repeat"/>
    <property type="match status" value="1"/>
</dbReference>
<dbReference type="InterPro" id="IPR011989">
    <property type="entry name" value="ARM-like"/>
</dbReference>
<protein>
    <recommendedName>
        <fullName evidence="4">tubulin-glutamate carboxypeptidase</fullName>
        <ecNumber evidence="4">3.4.17.24</ecNumber>
    </recommendedName>
</protein>
<dbReference type="InterPro" id="IPR016024">
    <property type="entry name" value="ARM-type_fold"/>
</dbReference>
<evidence type="ECO:0000313" key="8">
    <source>
        <dbReference type="Proteomes" id="UP000694620"/>
    </source>
</evidence>
<evidence type="ECO:0000256" key="2">
    <source>
        <dbReference type="ARBA" id="ARBA00005988"/>
    </source>
</evidence>
<dbReference type="PROSITE" id="PS52035">
    <property type="entry name" value="PEPTIDASE_M14"/>
    <property type="match status" value="1"/>
</dbReference>
<organism evidence="7 8">
    <name type="scientific">Erpetoichthys calabaricus</name>
    <name type="common">Rope fish</name>
    <name type="synonym">Calamoichthys calabaricus</name>
    <dbReference type="NCBI Taxonomy" id="27687"/>
    <lineage>
        <taxon>Eukaryota</taxon>
        <taxon>Metazoa</taxon>
        <taxon>Chordata</taxon>
        <taxon>Craniata</taxon>
        <taxon>Vertebrata</taxon>
        <taxon>Euteleostomi</taxon>
        <taxon>Actinopterygii</taxon>
        <taxon>Polypteriformes</taxon>
        <taxon>Polypteridae</taxon>
        <taxon>Erpetoichthys</taxon>
    </lineage>
</organism>
<comment type="catalytic activity">
    <reaction evidence="3">
        <text>C-terminal L-alpha-aminoacyl-L-glutamyl-L-glutamyl-[tubulin] + H2O = C-terminal L-alpha-aminoacyl-L-glutamyl-[tubulin] + L-glutamate</text>
        <dbReference type="Rhea" id="RHEA:63792"/>
        <dbReference type="Rhea" id="RHEA-COMP:16435"/>
        <dbReference type="Rhea" id="RHEA-COMP:16436"/>
        <dbReference type="ChEBI" id="CHEBI:15377"/>
        <dbReference type="ChEBI" id="CHEBI:29985"/>
        <dbReference type="ChEBI" id="CHEBI:149555"/>
        <dbReference type="ChEBI" id="CHEBI:149556"/>
        <dbReference type="EC" id="3.4.17.24"/>
    </reaction>
    <physiologicalReaction direction="left-to-right" evidence="3">
        <dbReference type="Rhea" id="RHEA:63793"/>
    </physiologicalReaction>
</comment>
<feature type="active site" description="Proton donor/acceptor" evidence="5">
    <location>
        <position position="821"/>
    </location>
</feature>
<comment type="cofactor">
    <cofactor evidence="1">
        <name>Zn(2+)</name>
        <dbReference type="ChEBI" id="CHEBI:29105"/>
    </cofactor>
</comment>